<protein>
    <recommendedName>
        <fullName evidence="1">DUF7721 domain-containing protein</fullName>
    </recommendedName>
</protein>
<sequence>MITTNAPALDQEANEIAIAHDRIYNQDCISQASSADIGKAAALQAFKMTTRAELALSPVTTTYGGPQSSGGGGNNGWVSLANPGNFDIKAGSGGMDAAMLSKLV</sequence>
<keyword evidence="3" id="KW-1185">Reference proteome</keyword>
<reference evidence="2 3" key="1">
    <citation type="submission" date="2016-07" db="EMBL/GenBank/DDBJ databases">
        <title>Pervasive Adenine N6-methylation of Active Genes in Fungi.</title>
        <authorList>
            <consortium name="DOE Joint Genome Institute"/>
            <person name="Mondo S.J."/>
            <person name="Dannebaum R.O."/>
            <person name="Kuo R.C."/>
            <person name="Labutti K."/>
            <person name="Haridas S."/>
            <person name="Kuo A."/>
            <person name="Salamov A."/>
            <person name="Ahrendt S.R."/>
            <person name="Lipzen A."/>
            <person name="Sullivan W."/>
            <person name="Andreopoulos W.B."/>
            <person name="Clum A."/>
            <person name="Lindquist E."/>
            <person name="Daum C."/>
            <person name="Ramamoorthy G.K."/>
            <person name="Gryganskyi A."/>
            <person name="Culley D."/>
            <person name="Magnuson J.K."/>
            <person name="James T.Y."/>
            <person name="O'Malley M.A."/>
            <person name="Stajich J.E."/>
            <person name="Spatafora J.W."/>
            <person name="Visel A."/>
            <person name="Grigoriev I.V."/>
        </authorList>
    </citation>
    <scope>NUCLEOTIDE SEQUENCE [LARGE SCALE GENOMIC DNA]</scope>
    <source>
        <strain evidence="2 3">NRRL 1336</strain>
    </source>
</reference>
<feature type="domain" description="DUF7721" evidence="1">
    <location>
        <begin position="11"/>
        <end position="50"/>
    </location>
</feature>
<gene>
    <name evidence="2" type="ORF">BCR42DRAFT_442701</name>
</gene>
<dbReference type="InterPro" id="IPR056138">
    <property type="entry name" value="DUF7721"/>
</dbReference>
<dbReference type="Pfam" id="PF24845">
    <property type="entry name" value="DUF7721"/>
    <property type="match status" value="1"/>
</dbReference>
<dbReference type="OrthoDB" id="2290255at2759"/>
<accession>A0A1X2I1I3</accession>
<name>A0A1X2I1I3_9FUNG</name>
<dbReference type="Proteomes" id="UP000193560">
    <property type="component" value="Unassembled WGS sequence"/>
</dbReference>
<evidence type="ECO:0000313" key="2">
    <source>
        <dbReference type="EMBL" id="ORZ07364.1"/>
    </source>
</evidence>
<dbReference type="EMBL" id="MCGE01000035">
    <property type="protein sequence ID" value="ORZ07364.1"/>
    <property type="molecule type" value="Genomic_DNA"/>
</dbReference>
<proteinExistence type="predicted"/>
<evidence type="ECO:0000313" key="3">
    <source>
        <dbReference type="Proteomes" id="UP000193560"/>
    </source>
</evidence>
<evidence type="ECO:0000259" key="1">
    <source>
        <dbReference type="Pfam" id="PF24845"/>
    </source>
</evidence>
<dbReference type="AlphaFoldDB" id="A0A1X2I1I3"/>
<organism evidence="2 3">
    <name type="scientific">Absidia repens</name>
    <dbReference type="NCBI Taxonomy" id="90262"/>
    <lineage>
        <taxon>Eukaryota</taxon>
        <taxon>Fungi</taxon>
        <taxon>Fungi incertae sedis</taxon>
        <taxon>Mucoromycota</taxon>
        <taxon>Mucoromycotina</taxon>
        <taxon>Mucoromycetes</taxon>
        <taxon>Mucorales</taxon>
        <taxon>Cunninghamellaceae</taxon>
        <taxon>Absidia</taxon>
    </lineage>
</organism>
<comment type="caution">
    <text evidence="2">The sequence shown here is derived from an EMBL/GenBank/DDBJ whole genome shotgun (WGS) entry which is preliminary data.</text>
</comment>